<keyword evidence="1" id="KW-1015">Disulfide bond</keyword>
<comment type="domain">
    <text evidence="1">Has a modular structure: an endo-beta-1,4-glucanase catalytic module at the N-terminus, a linker rich in serines and threonines, and a C-terminal carbohydrate-binding module (CBM).</text>
</comment>
<dbReference type="AlphaFoldDB" id="A0A6A5SYZ2"/>
<dbReference type="EC" id="1.14.99.56" evidence="1"/>
<keyword evidence="4" id="KW-1185">Reference proteome</keyword>
<evidence type="ECO:0000313" key="3">
    <source>
        <dbReference type="EMBL" id="KAF1945108.1"/>
    </source>
</evidence>
<protein>
    <recommendedName>
        <fullName evidence="1">AA9 family lytic polysaccharide monooxygenase</fullName>
        <ecNumber evidence="1">1.14.99.56</ecNumber>
    </recommendedName>
    <alternativeName>
        <fullName evidence="1">Endo-beta-1,4-glucanase</fullName>
    </alternativeName>
    <alternativeName>
        <fullName evidence="1">Glycosyl hydrolase 61 family protein</fullName>
    </alternativeName>
</protein>
<dbReference type="Proteomes" id="UP000800038">
    <property type="component" value="Unassembled WGS sequence"/>
</dbReference>
<keyword evidence="1" id="KW-0964">Secreted</keyword>
<dbReference type="Gene3D" id="2.70.50.70">
    <property type="match status" value="1"/>
</dbReference>
<comment type="function">
    <text evidence="1">Lytic polysaccharide monooxygenase (LMPO) that depolymerizes crystalline and amorphous polysaccharides via the oxidation of scissile alpha- or beta-(1-4)-glycosidic bonds, yielding C1 and/or C4 oxidation products. Catalysis by LPMOs requires the reduction of the active-site copper from Cu(II) to Cu(I) by a reducing agent and H(2)O(2) or O(2) as a cosubstrate.</text>
</comment>
<reference evidence="3" key="1">
    <citation type="journal article" date="2020" name="Stud. Mycol.">
        <title>101 Dothideomycetes genomes: a test case for predicting lifestyles and emergence of pathogens.</title>
        <authorList>
            <person name="Haridas S."/>
            <person name="Albert R."/>
            <person name="Binder M."/>
            <person name="Bloem J."/>
            <person name="Labutti K."/>
            <person name="Salamov A."/>
            <person name="Andreopoulos B."/>
            <person name="Baker S."/>
            <person name="Barry K."/>
            <person name="Bills G."/>
            <person name="Bluhm B."/>
            <person name="Cannon C."/>
            <person name="Castanera R."/>
            <person name="Culley D."/>
            <person name="Daum C."/>
            <person name="Ezra D."/>
            <person name="Gonzalez J."/>
            <person name="Henrissat B."/>
            <person name="Kuo A."/>
            <person name="Liang C."/>
            <person name="Lipzen A."/>
            <person name="Lutzoni F."/>
            <person name="Magnuson J."/>
            <person name="Mondo S."/>
            <person name="Nolan M."/>
            <person name="Ohm R."/>
            <person name="Pangilinan J."/>
            <person name="Park H.-J."/>
            <person name="Ramirez L."/>
            <person name="Alfaro M."/>
            <person name="Sun H."/>
            <person name="Tritt A."/>
            <person name="Yoshinaga Y."/>
            <person name="Zwiers L.-H."/>
            <person name="Turgeon B."/>
            <person name="Goodwin S."/>
            <person name="Spatafora J."/>
            <person name="Crous P."/>
            <person name="Grigoriev I."/>
        </authorList>
    </citation>
    <scope>NUCLEOTIDE SEQUENCE</scope>
    <source>
        <strain evidence="3">CBS 161.51</strain>
    </source>
</reference>
<comment type="catalytic activity">
    <reaction evidence="1">
        <text>[(1-&gt;4)-beta-D-glucosyl]n+m + reduced acceptor + O2 = 4-dehydro-beta-D-glucosyl-[(1-&gt;4)-beta-D-glucosyl]n-1 + [(1-&gt;4)-beta-D-glucosyl]m + acceptor + H2O.</text>
        <dbReference type="EC" id="1.14.99.56"/>
    </reaction>
</comment>
<gene>
    <name evidence="3" type="ORF">EJ02DRAFT_451936</name>
</gene>
<dbReference type="GO" id="GO:0030245">
    <property type="term" value="P:cellulose catabolic process"/>
    <property type="evidence" value="ECO:0007669"/>
    <property type="project" value="UniProtKB-UniRule"/>
</dbReference>
<dbReference type="InterPro" id="IPR005103">
    <property type="entry name" value="AA9_LPMO"/>
</dbReference>
<keyword evidence="1" id="KW-0119">Carbohydrate metabolism</keyword>
<dbReference type="GO" id="GO:0008810">
    <property type="term" value="F:cellulase activity"/>
    <property type="evidence" value="ECO:0007669"/>
    <property type="project" value="UniProtKB-UniRule"/>
</dbReference>
<accession>A0A6A5SYZ2</accession>
<evidence type="ECO:0000256" key="1">
    <source>
        <dbReference type="RuleBase" id="RU368122"/>
    </source>
</evidence>
<proteinExistence type="predicted"/>
<sequence length="56" mass="6105">MGHQRVPRSTVADNNDYWGVKDINSCCGKVDVHIPADLLAGDYLLRAEVIASEGSF</sequence>
<dbReference type="EMBL" id="ML976012">
    <property type="protein sequence ID" value="KAF1945108.1"/>
    <property type="molecule type" value="Genomic_DNA"/>
</dbReference>
<dbReference type="GO" id="GO:0005576">
    <property type="term" value="C:extracellular region"/>
    <property type="evidence" value="ECO:0007669"/>
    <property type="project" value="UniProtKB-SubCell"/>
</dbReference>
<feature type="domain" description="Auxiliary Activity family 9 catalytic" evidence="2">
    <location>
        <begin position="11"/>
        <end position="51"/>
    </location>
</feature>
<organism evidence="3 4">
    <name type="scientific">Clathrospora elynae</name>
    <dbReference type="NCBI Taxonomy" id="706981"/>
    <lineage>
        <taxon>Eukaryota</taxon>
        <taxon>Fungi</taxon>
        <taxon>Dikarya</taxon>
        <taxon>Ascomycota</taxon>
        <taxon>Pezizomycotina</taxon>
        <taxon>Dothideomycetes</taxon>
        <taxon>Pleosporomycetidae</taxon>
        <taxon>Pleosporales</taxon>
        <taxon>Diademaceae</taxon>
        <taxon>Clathrospora</taxon>
    </lineage>
</organism>
<keyword evidence="1" id="KW-0624">Polysaccharide degradation</keyword>
<comment type="subcellular location">
    <subcellularLocation>
        <location evidence="1">Secreted</location>
    </subcellularLocation>
</comment>
<dbReference type="GO" id="GO:0030248">
    <property type="term" value="F:cellulose binding"/>
    <property type="evidence" value="ECO:0007669"/>
    <property type="project" value="UniProtKB-UniRule"/>
</dbReference>
<evidence type="ECO:0000259" key="2">
    <source>
        <dbReference type="Pfam" id="PF03443"/>
    </source>
</evidence>
<name>A0A6A5SYZ2_9PLEO</name>
<keyword evidence="1" id="KW-0136">Cellulose degradation</keyword>
<evidence type="ECO:0000313" key="4">
    <source>
        <dbReference type="Proteomes" id="UP000800038"/>
    </source>
</evidence>
<dbReference type="OrthoDB" id="4849160at2759"/>
<dbReference type="Pfam" id="PF03443">
    <property type="entry name" value="AA9"/>
    <property type="match status" value="1"/>
</dbReference>